<dbReference type="Proteomes" id="UP000439113">
    <property type="component" value="Unassembled WGS sequence"/>
</dbReference>
<feature type="transmembrane region" description="Helical" evidence="2">
    <location>
        <begin position="7"/>
        <end position="29"/>
    </location>
</feature>
<organism evidence="3 4">
    <name type="scientific">Rhodoblastus acidophilus</name>
    <name type="common">Rhodopseudomonas acidophila</name>
    <dbReference type="NCBI Taxonomy" id="1074"/>
    <lineage>
        <taxon>Bacteria</taxon>
        <taxon>Pseudomonadati</taxon>
        <taxon>Pseudomonadota</taxon>
        <taxon>Alphaproteobacteria</taxon>
        <taxon>Hyphomicrobiales</taxon>
        <taxon>Rhodoblastaceae</taxon>
        <taxon>Rhodoblastus</taxon>
    </lineage>
</organism>
<reference evidence="3 4" key="1">
    <citation type="submission" date="2019-11" db="EMBL/GenBank/DDBJ databases">
        <title>Whole-genome sequence of a Rhodoblastus acidophilus DSM 142.</title>
        <authorList>
            <person name="Kyndt J.A."/>
            <person name="Meyer T.E."/>
        </authorList>
    </citation>
    <scope>NUCLEOTIDE SEQUENCE [LARGE SCALE GENOMIC DNA]</scope>
    <source>
        <strain evidence="3 4">DSM 142</strain>
    </source>
</reference>
<proteinExistence type="predicted"/>
<feature type="coiled-coil region" evidence="1">
    <location>
        <begin position="111"/>
        <end position="149"/>
    </location>
</feature>
<keyword evidence="2" id="KW-1133">Transmembrane helix</keyword>
<accession>A0A6N8DLN0</accession>
<dbReference type="RefSeq" id="WP_155446075.1">
    <property type="nucleotide sequence ID" value="NZ_JAOQNR010000010.1"/>
</dbReference>
<evidence type="ECO:0000313" key="3">
    <source>
        <dbReference type="EMBL" id="MTV31389.1"/>
    </source>
</evidence>
<evidence type="ECO:0000256" key="2">
    <source>
        <dbReference type="SAM" id="Phobius"/>
    </source>
</evidence>
<feature type="transmembrane region" description="Helical" evidence="2">
    <location>
        <begin position="49"/>
        <end position="76"/>
    </location>
</feature>
<name>A0A6N8DLN0_RHOAC</name>
<dbReference type="EMBL" id="WNKS01000007">
    <property type="protein sequence ID" value="MTV31389.1"/>
    <property type="molecule type" value="Genomic_DNA"/>
</dbReference>
<keyword evidence="2" id="KW-0812">Transmembrane</keyword>
<protein>
    <submittedName>
        <fullName evidence="3">Uncharacterized protein</fullName>
    </submittedName>
</protein>
<evidence type="ECO:0000313" key="4">
    <source>
        <dbReference type="Proteomes" id="UP000439113"/>
    </source>
</evidence>
<comment type="caution">
    <text evidence="3">The sequence shown here is derived from an EMBL/GenBank/DDBJ whole genome shotgun (WGS) entry which is preliminary data.</text>
</comment>
<dbReference type="AlphaFoldDB" id="A0A6N8DLN0"/>
<keyword evidence="2" id="KW-0472">Membrane</keyword>
<keyword evidence="1" id="KW-0175">Coiled coil</keyword>
<sequence length="150" mass="16191">MHSLVTFLIFLAAIAVPLIVVGIGSHIAAIHAPKMPGWPRVKAIGFGTAWFAIFCVPHAVVVAYASVAHMAAVALAPIMGLVHGARILTTELVVEAWTHICVVKALIMNDIDRLVTLRDSAEAKLKSVKARAQAELDELEDAIERKVTRR</sequence>
<evidence type="ECO:0000256" key="1">
    <source>
        <dbReference type="SAM" id="Coils"/>
    </source>
</evidence>
<gene>
    <name evidence="3" type="ORF">GJ654_10325</name>
</gene>